<feature type="compositionally biased region" description="Basic and acidic residues" evidence="7">
    <location>
        <begin position="281"/>
        <end position="309"/>
    </location>
</feature>
<dbReference type="InParanoid" id="A0A0H2RG61"/>
<dbReference type="FunCoup" id="A0A0H2RG61">
    <property type="interactions" value="678"/>
</dbReference>
<dbReference type="GO" id="GO:0030490">
    <property type="term" value="P:maturation of SSU-rRNA"/>
    <property type="evidence" value="ECO:0007669"/>
    <property type="project" value="TreeGrafter"/>
</dbReference>
<evidence type="ECO:0000256" key="2">
    <source>
        <dbReference type="ARBA" id="ARBA00007466"/>
    </source>
</evidence>
<keyword evidence="9" id="KW-1185">Reference proteome</keyword>
<sequence length="880" mass="99719">MGGSQLTKLKEALSQAGLNRKPPAGKKRKRESNELDNDKRAQKLNVIKQKLNPFDTTYTKLKHDVGGRKIKGVTGNPQQSKQAGLEQRKKTLLKEHKLKGHAGAIIDRRIGENDPTMTPEERMLERFTKERQRASKGAAFNLEDEDELTHYGQSLSKLDDFEGAGLGLRDDEDDEDDDQATVKHAHFGGFDEDEDEDEDEEPARKKSKAEVMAEVIAKSKQHKFERQMERQKDDAARQQLDDELNDIRGLLFETGGDDKATKALAKDEDKDYDVNVKELVLDKRAKPKDRTKTEEELAFEAKDALEKAERKRLRRMNGEDWDSSDDDAPSRKKERRPAGADDLEDDFQPENGADWGGLGEGLDANGDEDEDGSEDEDVEDEEGEDESGSEGDSSGDEDDEAEMEEDDLPTSLSTKKSSTSRKAKDTSSKGLPFTFPCPESNEEFLSIVEDVPEKDVPVVIQRIRALHHPSLAVDNKFKLQSLTGVLIDYILHITSPIERNFALVPPIIPHLYALSESYPVESATHFVSKLKLMQKNLTRGLAQGATSPNARTWPGPCELAFLWTISEVWSTSDMNHPVVSPARLLMGSYLGLCRVRSLSDIASGIFLCNLFRRFEELSKRFVPEVPNFLTSALLFLAPHRFKQYESLPGSIFCPDFDSEQCRALKISKQSLRTLEPQMPSLAQVLDPNPTDVEQHKLNLLCTVLELVGQFAEMYRGVHGNVEILRPMLDVLNGLKLDSATEALKSKLSSKVDMLTRLIKFALEERRPLQLQQHKPIPIATYIPKFDNATSSYLRRNDPDHERAEASKLRYQYKQERKGAIRELRKDAKFMAVVKHKEQEEKDRTYKDKMNRLQASLEGEQAEHKKLDREKLRDKKRAGRK</sequence>
<feature type="region of interest" description="Disordered" evidence="7">
    <location>
        <begin position="98"/>
        <end position="241"/>
    </location>
</feature>
<dbReference type="InterPro" id="IPR007276">
    <property type="entry name" value="Nop14"/>
</dbReference>
<dbReference type="Proteomes" id="UP000053477">
    <property type="component" value="Unassembled WGS sequence"/>
</dbReference>
<evidence type="ECO:0000256" key="5">
    <source>
        <dbReference type="ARBA" id="ARBA00023242"/>
    </source>
</evidence>
<evidence type="ECO:0000256" key="1">
    <source>
        <dbReference type="ARBA" id="ARBA00004604"/>
    </source>
</evidence>
<dbReference type="EMBL" id="KQ086088">
    <property type="protein sequence ID" value="KLO08513.1"/>
    <property type="molecule type" value="Genomic_DNA"/>
</dbReference>
<feature type="compositionally biased region" description="Acidic residues" evidence="7">
    <location>
        <begin position="365"/>
        <end position="408"/>
    </location>
</feature>
<feature type="region of interest" description="Disordered" evidence="7">
    <location>
        <begin position="281"/>
        <end position="434"/>
    </location>
</feature>
<dbReference type="GO" id="GO:0032040">
    <property type="term" value="C:small-subunit processome"/>
    <property type="evidence" value="ECO:0007669"/>
    <property type="project" value="InterPro"/>
</dbReference>
<comment type="function">
    <text evidence="6">Involved in nucleolar processing of pre-18S ribosomal RNA. Has a role in the nuclear export of 40S pre-ribosomal subunit to the cytoplasm.</text>
</comment>
<feature type="compositionally biased region" description="Basic and acidic residues" evidence="7">
    <location>
        <begin position="833"/>
        <end position="850"/>
    </location>
</feature>
<evidence type="ECO:0000313" key="9">
    <source>
        <dbReference type="Proteomes" id="UP000053477"/>
    </source>
</evidence>
<feature type="compositionally biased region" description="Acidic residues" evidence="7">
    <location>
        <begin position="170"/>
        <end position="179"/>
    </location>
</feature>
<evidence type="ECO:0000313" key="8">
    <source>
        <dbReference type="EMBL" id="KLO08513.1"/>
    </source>
</evidence>
<dbReference type="PANTHER" id="PTHR23183">
    <property type="entry name" value="NOP14"/>
    <property type="match status" value="1"/>
</dbReference>
<feature type="compositionally biased region" description="Basic and acidic residues" evidence="7">
    <location>
        <begin position="202"/>
        <end position="211"/>
    </location>
</feature>
<organism evidence="8 9">
    <name type="scientific">Schizopora paradoxa</name>
    <dbReference type="NCBI Taxonomy" id="27342"/>
    <lineage>
        <taxon>Eukaryota</taxon>
        <taxon>Fungi</taxon>
        <taxon>Dikarya</taxon>
        <taxon>Basidiomycota</taxon>
        <taxon>Agaricomycotina</taxon>
        <taxon>Agaricomycetes</taxon>
        <taxon>Hymenochaetales</taxon>
        <taxon>Schizoporaceae</taxon>
        <taxon>Schizopora</taxon>
    </lineage>
</organism>
<dbReference type="OrthoDB" id="441771at2759"/>
<proteinExistence type="inferred from homology"/>
<reference evidence="8 9" key="1">
    <citation type="submission" date="2015-04" db="EMBL/GenBank/DDBJ databases">
        <title>Complete genome sequence of Schizopora paradoxa KUC8140, a cosmopolitan wood degrader in East Asia.</title>
        <authorList>
            <consortium name="DOE Joint Genome Institute"/>
            <person name="Min B."/>
            <person name="Park H."/>
            <person name="Jang Y."/>
            <person name="Kim J.-J."/>
            <person name="Kim K.H."/>
            <person name="Pangilinan J."/>
            <person name="Lipzen A."/>
            <person name="Riley R."/>
            <person name="Grigoriev I.V."/>
            <person name="Spatafora J.W."/>
            <person name="Choi I.-G."/>
        </authorList>
    </citation>
    <scope>NUCLEOTIDE SEQUENCE [LARGE SCALE GENOMIC DNA]</scope>
    <source>
        <strain evidence="8 9">KUC8140</strain>
    </source>
</reference>
<comment type="similarity">
    <text evidence="2">Belongs to the NOP14 family.</text>
</comment>
<evidence type="ECO:0000256" key="4">
    <source>
        <dbReference type="ARBA" id="ARBA00022552"/>
    </source>
</evidence>
<feature type="compositionally biased region" description="Basic and acidic residues" evidence="7">
    <location>
        <begin position="328"/>
        <end position="339"/>
    </location>
</feature>
<protein>
    <submittedName>
        <fullName evidence="8">Nop14-like protein</fullName>
    </submittedName>
</protein>
<dbReference type="Pfam" id="PF04147">
    <property type="entry name" value="Nop14"/>
    <property type="match status" value="1"/>
</dbReference>
<dbReference type="PANTHER" id="PTHR23183:SF0">
    <property type="entry name" value="NUCLEOLAR PROTEIN 14"/>
    <property type="match status" value="1"/>
</dbReference>
<keyword evidence="5" id="KW-0539">Nucleus</keyword>
<evidence type="ECO:0000256" key="6">
    <source>
        <dbReference type="ARBA" id="ARBA00024695"/>
    </source>
</evidence>
<feature type="compositionally biased region" description="Basic and acidic residues" evidence="7">
    <location>
        <begin position="222"/>
        <end position="240"/>
    </location>
</feature>
<feature type="region of interest" description="Disordered" evidence="7">
    <location>
        <begin position="1"/>
        <end position="45"/>
    </location>
</feature>
<keyword evidence="3" id="KW-0690">Ribosome biogenesis</keyword>
<name>A0A0H2RG61_9AGAM</name>
<evidence type="ECO:0000256" key="7">
    <source>
        <dbReference type="SAM" id="MobiDB-lite"/>
    </source>
</evidence>
<feature type="region of interest" description="Disordered" evidence="7">
    <location>
        <begin position="67"/>
        <end position="86"/>
    </location>
</feature>
<dbReference type="AlphaFoldDB" id="A0A0H2RG61"/>
<evidence type="ECO:0000256" key="3">
    <source>
        <dbReference type="ARBA" id="ARBA00022517"/>
    </source>
</evidence>
<keyword evidence="4" id="KW-0698">rRNA processing</keyword>
<comment type="subcellular location">
    <subcellularLocation>
        <location evidence="1">Nucleus</location>
        <location evidence="1">Nucleolus</location>
    </subcellularLocation>
</comment>
<gene>
    <name evidence="8" type="ORF">SCHPADRAFT_880435</name>
</gene>
<accession>A0A0H2RG61</accession>
<feature type="compositionally biased region" description="Basic and acidic residues" evidence="7">
    <location>
        <begin position="860"/>
        <end position="872"/>
    </location>
</feature>
<feature type="compositionally biased region" description="Basic and acidic residues" evidence="7">
    <location>
        <begin position="31"/>
        <end position="41"/>
    </location>
</feature>
<dbReference type="GO" id="GO:0030692">
    <property type="term" value="C:Noc4p-Nop14p complex"/>
    <property type="evidence" value="ECO:0007669"/>
    <property type="project" value="TreeGrafter"/>
</dbReference>
<feature type="compositionally biased region" description="Basic and acidic residues" evidence="7">
    <location>
        <begin position="119"/>
        <end position="133"/>
    </location>
</feature>
<feature type="region of interest" description="Disordered" evidence="7">
    <location>
        <begin position="833"/>
        <end position="880"/>
    </location>
</feature>
<dbReference type="STRING" id="27342.A0A0H2RG61"/>
<feature type="compositionally biased region" description="Acidic residues" evidence="7">
    <location>
        <begin position="190"/>
        <end position="201"/>
    </location>
</feature>